<dbReference type="PROSITE" id="PS50932">
    <property type="entry name" value="HTH_LACI_2"/>
    <property type="match status" value="1"/>
</dbReference>
<evidence type="ECO:0000256" key="2">
    <source>
        <dbReference type="ARBA" id="ARBA00023125"/>
    </source>
</evidence>
<dbReference type="Pfam" id="PF13377">
    <property type="entry name" value="Peripla_BP_3"/>
    <property type="match status" value="1"/>
</dbReference>
<dbReference type="SUPFAM" id="SSF53822">
    <property type="entry name" value="Periplasmic binding protein-like I"/>
    <property type="match status" value="1"/>
</dbReference>
<dbReference type="Pfam" id="PF00356">
    <property type="entry name" value="LacI"/>
    <property type="match status" value="1"/>
</dbReference>
<dbReference type="PANTHER" id="PTHR30146">
    <property type="entry name" value="LACI-RELATED TRANSCRIPTIONAL REPRESSOR"/>
    <property type="match status" value="1"/>
</dbReference>
<dbReference type="PANTHER" id="PTHR30146:SF153">
    <property type="entry name" value="LACTOSE OPERON REPRESSOR"/>
    <property type="match status" value="1"/>
</dbReference>
<comment type="caution">
    <text evidence="5">The sequence shown here is derived from an EMBL/GenBank/DDBJ whole genome shotgun (WGS) entry which is preliminary data.</text>
</comment>
<dbReference type="CDD" id="cd06267">
    <property type="entry name" value="PBP1_LacI_sugar_binding-like"/>
    <property type="match status" value="1"/>
</dbReference>
<keyword evidence="6" id="KW-1185">Reference proteome</keyword>
<evidence type="ECO:0000256" key="1">
    <source>
        <dbReference type="ARBA" id="ARBA00023015"/>
    </source>
</evidence>
<evidence type="ECO:0000313" key="6">
    <source>
        <dbReference type="Proteomes" id="UP000431080"/>
    </source>
</evidence>
<dbReference type="Gene3D" id="1.10.260.40">
    <property type="entry name" value="lambda repressor-like DNA-binding domains"/>
    <property type="match status" value="1"/>
</dbReference>
<dbReference type="InterPro" id="IPR028082">
    <property type="entry name" value="Peripla_BP_I"/>
</dbReference>
<feature type="domain" description="HTH lacI-type" evidence="4">
    <location>
        <begin position="7"/>
        <end position="61"/>
    </location>
</feature>
<dbReference type="GO" id="GO:0000976">
    <property type="term" value="F:transcription cis-regulatory region binding"/>
    <property type="evidence" value="ECO:0007669"/>
    <property type="project" value="TreeGrafter"/>
</dbReference>
<dbReference type="RefSeq" id="WP_153684678.1">
    <property type="nucleotide sequence ID" value="NZ_WJIF01000005.1"/>
</dbReference>
<accession>A0A6I2F7H2</accession>
<dbReference type="InterPro" id="IPR046335">
    <property type="entry name" value="LacI/GalR-like_sensor"/>
</dbReference>
<dbReference type="GO" id="GO:0003700">
    <property type="term" value="F:DNA-binding transcription factor activity"/>
    <property type="evidence" value="ECO:0007669"/>
    <property type="project" value="TreeGrafter"/>
</dbReference>
<keyword evidence="1" id="KW-0805">Transcription regulation</keyword>
<dbReference type="SMART" id="SM00354">
    <property type="entry name" value="HTH_LACI"/>
    <property type="match status" value="1"/>
</dbReference>
<dbReference type="AlphaFoldDB" id="A0A6I2F7H2"/>
<dbReference type="InterPro" id="IPR010982">
    <property type="entry name" value="Lambda_DNA-bd_dom_sf"/>
</dbReference>
<evidence type="ECO:0000313" key="5">
    <source>
        <dbReference type="EMBL" id="MRG60214.1"/>
    </source>
</evidence>
<protein>
    <submittedName>
        <fullName evidence="5">LacI family DNA-binding transcriptional regulator</fullName>
    </submittedName>
</protein>
<evidence type="ECO:0000259" key="4">
    <source>
        <dbReference type="PROSITE" id="PS50932"/>
    </source>
</evidence>
<keyword evidence="3" id="KW-0804">Transcription</keyword>
<gene>
    <name evidence="5" type="ORF">GE115_10090</name>
</gene>
<sequence length="345" mass="35882">MKQPEATRLVDVAAAAGVSLATASRAMSGGSGVSDELAGHVRAIADRLGYIPNVHARGLAGGLIASIGLVVHEIGDPYFAEISSGVIHRAAADGQSVQITHADRDPVSELAQVSALVMQRVGSIIIAGSGYTDAALEAPLDEALARYRARGGRVAVIGRHHLAVDAVLPDNVGAGRSIAQHLVGLGHRRVGLVAGPLDLNTVQDRLDGLRSVFARAGVATHTVSHAFTREGGIDGTNELLDAGRDVTAIVALNDAMALGALRVLRERGIRVPDEMSVAGVDDITVVADIAPALTTARIPMAEMGREAVALTLRREADEPRRIELGHELVVRQSTSAPRVGYNSPS</sequence>
<dbReference type="Proteomes" id="UP000431080">
    <property type="component" value="Unassembled WGS sequence"/>
</dbReference>
<evidence type="ECO:0000256" key="3">
    <source>
        <dbReference type="ARBA" id="ARBA00023163"/>
    </source>
</evidence>
<proteinExistence type="predicted"/>
<reference evidence="5 6" key="1">
    <citation type="submission" date="2019-10" db="EMBL/GenBank/DDBJ databases">
        <authorList>
            <person name="Nie G."/>
            <person name="Ming H."/>
            <person name="Yi B."/>
        </authorList>
    </citation>
    <scope>NUCLEOTIDE SEQUENCE [LARGE SCALE GENOMIC DNA]</scope>
    <source>
        <strain evidence="5 6">CFH 90414</strain>
    </source>
</reference>
<keyword evidence="2 5" id="KW-0238">DNA-binding</keyword>
<organism evidence="5 6">
    <name type="scientific">Agromyces agglutinans</name>
    <dbReference type="NCBI Taxonomy" id="2662258"/>
    <lineage>
        <taxon>Bacteria</taxon>
        <taxon>Bacillati</taxon>
        <taxon>Actinomycetota</taxon>
        <taxon>Actinomycetes</taxon>
        <taxon>Micrococcales</taxon>
        <taxon>Microbacteriaceae</taxon>
        <taxon>Agromyces</taxon>
    </lineage>
</organism>
<dbReference type="CDD" id="cd01392">
    <property type="entry name" value="HTH_LacI"/>
    <property type="match status" value="1"/>
</dbReference>
<dbReference type="InterPro" id="IPR000843">
    <property type="entry name" value="HTH_LacI"/>
</dbReference>
<dbReference type="SUPFAM" id="SSF47413">
    <property type="entry name" value="lambda repressor-like DNA-binding domains"/>
    <property type="match status" value="1"/>
</dbReference>
<dbReference type="EMBL" id="WJIF01000005">
    <property type="protein sequence ID" value="MRG60214.1"/>
    <property type="molecule type" value="Genomic_DNA"/>
</dbReference>
<name>A0A6I2F7H2_9MICO</name>
<dbReference type="Gene3D" id="3.40.50.2300">
    <property type="match status" value="2"/>
</dbReference>